<gene>
    <name evidence="1" type="ORF">CBEIBR21_13555</name>
</gene>
<dbReference type="EMBL" id="MWMH01000004">
    <property type="protein sequence ID" value="OOP72838.1"/>
    <property type="molecule type" value="Genomic_DNA"/>
</dbReference>
<evidence type="ECO:0000313" key="2">
    <source>
        <dbReference type="Proteomes" id="UP000190959"/>
    </source>
</evidence>
<protein>
    <submittedName>
        <fullName evidence="1">Uncharacterized protein</fullName>
    </submittedName>
</protein>
<proteinExistence type="predicted"/>
<name>A0A1S9N5Q2_CLOBE</name>
<dbReference type="Proteomes" id="UP000190959">
    <property type="component" value="Unassembled WGS sequence"/>
</dbReference>
<comment type="caution">
    <text evidence="1">The sequence shown here is derived from an EMBL/GenBank/DDBJ whole genome shotgun (WGS) entry which is preliminary data.</text>
</comment>
<sequence>MAKKHYYGKIEFYSMTGKVMETIYYETEEAYRKEIMDSYEIGRPINPKKLPKNHFIENEFEDEMEM</sequence>
<dbReference type="RefSeq" id="WP_078115926.1">
    <property type="nucleotide sequence ID" value="NZ_MWMH01000004.1"/>
</dbReference>
<evidence type="ECO:0000313" key="1">
    <source>
        <dbReference type="EMBL" id="OOP72838.1"/>
    </source>
</evidence>
<dbReference type="AlphaFoldDB" id="A0A1S9N5Q2"/>
<organism evidence="1 2">
    <name type="scientific">Clostridium beijerinckii</name>
    <name type="common">Clostridium MP</name>
    <dbReference type="NCBI Taxonomy" id="1520"/>
    <lineage>
        <taxon>Bacteria</taxon>
        <taxon>Bacillati</taxon>
        <taxon>Bacillota</taxon>
        <taxon>Clostridia</taxon>
        <taxon>Eubacteriales</taxon>
        <taxon>Clostridiaceae</taxon>
        <taxon>Clostridium</taxon>
    </lineage>
</organism>
<reference evidence="1 2" key="1">
    <citation type="submission" date="2017-02" db="EMBL/GenBank/DDBJ databases">
        <title>Genome sequence of Clostridium beijerinckii Br21.</title>
        <authorList>
            <person name="Fonseca B.C."/>
            <person name="Guazzaroni M.E."/>
            <person name="Riano-Pachon D.M."/>
            <person name="Reginatto V."/>
        </authorList>
    </citation>
    <scope>NUCLEOTIDE SEQUENCE [LARGE SCALE GENOMIC DNA]</scope>
    <source>
        <strain evidence="1 2">Br21</strain>
    </source>
</reference>
<accession>A0A1S9N5Q2</accession>